<dbReference type="Proteomes" id="UP001210865">
    <property type="component" value="Chromosome"/>
</dbReference>
<evidence type="ECO:0000313" key="2">
    <source>
        <dbReference type="Proteomes" id="UP001210865"/>
    </source>
</evidence>
<dbReference type="EMBL" id="CP115174">
    <property type="protein sequence ID" value="WBO22875.1"/>
    <property type="molecule type" value="Genomic_DNA"/>
</dbReference>
<organism evidence="1 2">
    <name type="scientific">Sphingomonas abietis</name>
    <dbReference type="NCBI Taxonomy" id="3012344"/>
    <lineage>
        <taxon>Bacteria</taxon>
        <taxon>Pseudomonadati</taxon>
        <taxon>Pseudomonadota</taxon>
        <taxon>Alphaproteobacteria</taxon>
        <taxon>Sphingomonadales</taxon>
        <taxon>Sphingomonadaceae</taxon>
        <taxon>Sphingomonas</taxon>
    </lineage>
</organism>
<keyword evidence="2" id="KW-1185">Reference proteome</keyword>
<reference evidence="1 2" key="1">
    <citation type="submission" date="2022-12" db="EMBL/GenBank/DDBJ databases">
        <title>Sphingomonas abieness sp. nov., an endophytic bacterium isolated from Abies koreana.</title>
        <authorList>
            <person name="Jiang L."/>
            <person name="Lee J."/>
        </authorList>
    </citation>
    <scope>NUCLEOTIDE SEQUENCE [LARGE SCALE GENOMIC DNA]</scope>
    <source>
        <strain evidence="2">PAMB 00755</strain>
    </source>
</reference>
<protein>
    <recommendedName>
        <fullName evidence="3">DUF2268 domain-containing protein</fullName>
    </recommendedName>
</protein>
<gene>
    <name evidence="1" type="ORF">PBT88_01635</name>
</gene>
<sequence length="231" mass="24990">MRDHAPVNFQTSGCAIADLHAIYLALHGLLPDEPLPQIYVVMGAGNSGGTAGPGAQVLGLEVLCSVDPDAAGFERSLRRFFGHETVHTFQHDPKNADRSPLLAEALTEGSADFIAALVTGQTPEPARAAWAQPREAELWRMFRADILVAGPDAAKRSPSAASAATHRWVENYGSAPPGWPYEVGYWIGMRVWQSYYDAAVDKHAAIRDMLTWDDPELVLKKSRYAGGSPAP</sequence>
<evidence type="ECO:0000313" key="1">
    <source>
        <dbReference type="EMBL" id="WBO22875.1"/>
    </source>
</evidence>
<name>A0ABY7NPZ1_9SPHN</name>
<evidence type="ECO:0008006" key="3">
    <source>
        <dbReference type="Google" id="ProtNLM"/>
    </source>
</evidence>
<proteinExistence type="predicted"/>
<accession>A0ABY7NPZ1</accession>
<dbReference type="RefSeq" id="WP_270077514.1">
    <property type="nucleotide sequence ID" value="NZ_CP115174.1"/>
</dbReference>